<evidence type="ECO:0000256" key="4">
    <source>
        <dbReference type="ARBA" id="ARBA00023136"/>
    </source>
</evidence>
<feature type="domain" description="MARVEL" evidence="7">
    <location>
        <begin position="7"/>
        <end position="140"/>
    </location>
</feature>
<evidence type="ECO:0000259" key="7">
    <source>
        <dbReference type="PROSITE" id="PS51225"/>
    </source>
</evidence>
<reference evidence="8" key="1">
    <citation type="journal article" date="2016" name="Ticks Tick Borne Dis.">
        <title>De novo assembly and annotation of the salivary gland transcriptome of Rhipicephalus appendiculatus male and female ticks during blood feeding.</title>
        <authorList>
            <person name="de Castro M.H."/>
            <person name="de Klerk D."/>
            <person name="Pienaar R."/>
            <person name="Latif A.A."/>
            <person name="Rees D.J."/>
            <person name="Mans B.J."/>
        </authorList>
    </citation>
    <scope>NUCLEOTIDE SEQUENCE</scope>
    <source>
        <tissue evidence="8">Salivary glands</tissue>
    </source>
</reference>
<dbReference type="GO" id="GO:0016020">
    <property type="term" value="C:membrane"/>
    <property type="evidence" value="ECO:0007669"/>
    <property type="project" value="UniProtKB-SubCell"/>
</dbReference>
<dbReference type="EMBL" id="GEDV01010700">
    <property type="protein sequence ID" value="JAP77857.1"/>
    <property type="molecule type" value="Transcribed_RNA"/>
</dbReference>
<evidence type="ECO:0000256" key="3">
    <source>
        <dbReference type="ARBA" id="ARBA00022989"/>
    </source>
</evidence>
<feature type="transmembrane region" description="Helical" evidence="6">
    <location>
        <begin position="115"/>
        <end position="136"/>
    </location>
</feature>
<comment type="subcellular location">
    <subcellularLocation>
        <location evidence="1">Membrane</location>
        <topology evidence="1">Multi-pass membrane protein</topology>
    </subcellularLocation>
</comment>
<evidence type="ECO:0000256" key="1">
    <source>
        <dbReference type="ARBA" id="ARBA00004141"/>
    </source>
</evidence>
<dbReference type="AlphaFoldDB" id="A0A131YFZ2"/>
<evidence type="ECO:0000256" key="5">
    <source>
        <dbReference type="PROSITE-ProRule" id="PRU00581"/>
    </source>
</evidence>
<evidence type="ECO:0000256" key="2">
    <source>
        <dbReference type="ARBA" id="ARBA00022692"/>
    </source>
</evidence>
<protein>
    <recommendedName>
        <fullName evidence="7">MARVEL domain-containing protein</fullName>
    </recommendedName>
</protein>
<keyword evidence="4 5" id="KW-0472">Membrane</keyword>
<keyword evidence="3 6" id="KW-1133">Transmembrane helix</keyword>
<sequence length="141" mass="15849">MAYYTSYIRTPSGVLKMFQILVGLVIVISLMKYNYDQQEMAYTFRLDTVLMAMTAFTFLLVSAVLLLCALLDGPMHGFSVTYRLLNVFAVFCYLLSTTGYLASEFRYGVDWHFGLSTGLLCIGNTVAYGGNTFLAYKTLLE</sequence>
<dbReference type="InterPro" id="IPR008253">
    <property type="entry name" value="Marvel"/>
</dbReference>
<keyword evidence="2 5" id="KW-0812">Transmembrane</keyword>
<evidence type="ECO:0000256" key="6">
    <source>
        <dbReference type="SAM" id="Phobius"/>
    </source>
</evidence>
<evidence type="ECO:0000313" key="8">
    <source>
        <dbReference type="EMBL" id="JAP77857.1"/>
    </source>
</evidence>
<feature type="transmembrane region" description="Helical" evidence="6">
    <location>
        <begin position="84"/>
        <end position="103"/>
    </location>
</feature>
<dbReference type="PROSITE" id="PS51225">
    <property type="entry name" value="MARVEL"/>
    <property type="match status" value="1"/>
</dbReference>
<name>A0A131YFZ2_RHIAP</name>
<feature type="transmembrane region" description="Helical" evidence="6">
    <location>
        <begin position="51"/>
        <end position="72"/>
    </location>
</feature>
<accession>A0A131YFZ2</accession>
<feature type="transmembrane region" description="Helical" evidence="6">
    <location>
        <begin position="12"/>
        <end position="31"/>
    </location>
</feature>
<proteinExistence type="predicted"/>
<organism evidence="8">
    <name type="scientific">Rhipicephalus appendiculatus</name>
    <name type="common">Brown ear tick</name>
    <dbReference type="NCBI Taxonomy" id="34631"/>
    <lineage>
        <taxon>Eukaryota</taxon>
        <taxon>Metazoa</taxon>
        <taxon>Ecdysozoa</taxon>
        <taxon>Arthropoda</taxon>
        <taxon>Chelicerata</taxon>
        <taxon>Arachnida</taxon>
        <taxon>Acari</taxon>
        <taxon>Parasitiformes</taxon>
        <taxon>Ixodida</taxon>
        <taxon>Ixodoidea</taxon>
        <taxon>Ixodidae</taxon>
        <taxon>Rhipicephalinae</taxon>
        <taxon>Rhipicephalus</taxon>
        <taxon>Rhipicephalus</taxon>
    </lineage>
</organism>